<proteinExistence type="predicted"/>
<name>A0ACC2G601_DALPE</name>
<evidence type="ECO:0000313" key="1">
    <source>
        <dbReference type="EMBL" id="KAJ7999188.1"/>
    </source>
</evidence>
<protein>
    <submittedName>
        <fullName evidence="1">Uncharacterized protein</fullName>
    </submittedName>
</protein>
<sequence>MIVKETLPNSRALPAPEKQLGRQGKEGTEGRELHIVMNTNDPDYEHIYSIESYDDPMVMGQDIQLNPSEDHSDGKTGTVDPLKAQRSKREVKGEDPVDPCVLPLEEGDCGRFTLRWYFNSQVQACRPFIYSGCGGNANRFLHQESCEERCLLVDTGAIPLKKGR</sequence>
<comment type="caution">
    <text evidence="1">The sequence shown here is derived from an EMBL/GenBank/DDBJ whole genome shotgun (WGS) entry which is preliminary data.</text>
</comment>
<organism evidence="1 2">
    <name type="scientific">Dallia pectoralis</name>
    <name type="common">Alaska blackfish</name>
    <dbReference type="NCBI Taxonomy" id="75939"/>
    <lineage>
        <taxon>Eukaryota</taxon>
        <taxon>Metazoa</taxon>
        <taxon>Chordata</taxon>
        <taxon>Craniata</taxon>
        <taxon>Vertebrata</taxon>
        <taxon>Euteleostomi</taxon>
        <taxon>Actinopterygii</taxon>
        <taxon>Neopterygii</taxon>
        <taxon>Teleostei</taxon>
        <taxon>Protacanthopterygii</taxon>
        <taxon>Esociformes</taxon>
        <taxon>Umbridae</taxon>
        <taxon>Dallia</taxon>
    </lineage>
</organism>
<keyword evidence="2" id="KW-1185">Reference proteome</keyword>
<gene>
    <name evidence="1" type="ORF">DPEC_G00212820</name>
</gene>
<evidence type="ECO:0000313" key="2">
    <source>
        <dbReference type="Proteomes" id="UP001157502"/>
    </source>
</evidence>
<dbReference type="Proteomes" id="UP001157502">
    <property type="component" value="Chromosome 17"/>
</dbReference>
<dbReference type="EMBL" id="CM055744">
    <property type="protein sequence ID" value="KAJ7999188.1"/>
    <property type="molecule type" value="Genomic_DNA"/>
</dbReference>
<accession>A0ACC2G601</accession>
<reference evidence="1" key="1">
    <citation type="submission" date="2021-05" db="EMBL/GenBank/DDBJ databases">
        <authorList>
            <person name="Pan Q."/>
            <person name="Jouanno E."/>
            <person name="Zahm M."/>
            <person name="Klopp C."/>
            <person name="Cabau C."/>
            <person name="Louis A."/>
            <person name="Berthelot C."/>
            <person name="Parey E."/>
            <person name="Roest Crollius H."/>
            <person name="Montfort J."/>
            <person name="Robinson-Rechavi M."/>
            <person name="Bouchez O."/>
            <person name="Lampietro C."/>
            <person name="Lopez Roques C."/>
            <person name="Donnadieu C."/>
            <person name="Postlethwait J."/>
            <person name="Bobe J."/>
            <person name="Dillon D."/>
            <person name="Chandos A."/>
            <person name="von Hippel F."/>
            <person name="Guiguen Y."/>
        </authorList>
    </citation>
    <scope>NUCLEOTIDE SEQUENCE</scope>
    <source>
        <strain evidence="1">YG-Jan2019</strain>
    </source>
</reference>